<dbReference type="SUPFAM" id="SSF57716">
    <property type="entry name" value="Glucocorticoid receptor-like (DNA-binding domain)"/>
    <property type="match status" value="1"/>
</dbReference>
<protein>
    <submittedName>
        <fullName evidence="6">Uncharacterized protein</fullName>
    </submittedName>
</protein>
<accession>A0AAU9FM80</accession>
<evidence type="ECO:0000259" key="5">
    <source>
        <dbReference type="PROSITE" id="PS51915"/>
    </source>
</evidence>
<evidence type="ECO:0000256" key="3">
    <source>
        <dbReference type="SAM" id="MobiDB-lite"/>
    </source>
</evidence>
<evidence type="ECO:0000256" key="1">
    <source>
        <dbReference type="PROSITE-ProRule" id="PRU00042"/>
    </source>
</evidence>
<dbReference type="Gene3D" id="3.40.1800.20">
    <property type="match status" value="1"/>
</dbReference>
<feature type="binding site" evidence="2">
    <location>
        <position position="66"/>
    </location>
    <ligand>
        <name>Zn(2+)</name>
        <dbReference type="ChEBI" id="CHEBI:29105"/>
    </ligand>
</feature>
<sequence length="241" mass="27610">MDDLKKMCRICLKEATNTPVDIFARQKPDESLPYEPEDLPANLIKECTGLSVEEGDGHHQHLCEPCFKQLRKAFRFKRRYCRSMQSQAPVKREPTEEEISTSPNDAAWQTPPVQVMNEAEIDDATDTTVPVINEVYSENPAGEYFEIIETEDLDLNIKTEEAVEEEEEEDEAEEITPNPSRMKRPFTMRVVDQAEDTQPNNAGPPPLHFQCIDCPKTFPKKVQLVLHSRAHKKRKLAEADD</sequence>
<keyword evidence="1" id="KW-0863">Zinc-finger</keyword>
<feature type="domain" description="C2H2-type" evidence="4">
    <location>
        <begin position="209"/>
        <end position="236"/>
    </location>
</feature>
<feature type="binding site" evidence="2">
    <location>
        <position position="11"/>
    </location>
    <ligand>
        <name>Zn(2+)</name>
        <dbReference type="ChEBI" id="CHEBI:29105"/>
    </ligand>
</feature>
<dbReference type="EMBL" id="AP029265">
    <property type="protein sequence ID" value="BFF97009.1"/>
    <property type="molecule type" value="Genomic_DNA"/>
</dbReference>
<feature type="region of interest" description="Disordered" evidence="3">
    <location>
        <begin position="161"/>
        <end position="185"/>
    </location>
</feature>
<feature type="compositionally biased region" description="Acidic residues" evidence="3">
    <location>
        <begin position="162"/>
        <end position="174"/>
    </location>
</feature>
<feature type="binding site" evidence="2">
    <location>
        <position position="8"/>
    </location>
    <ligand>
        <name>Zn(2+)</name>
        <dbReference type="ChEBI" id="CHEBI:29105"/>
    </ligand>
</feature>
<keyword evidence="7" id="KW-1185">Reference proteome</keyword>
<evidence type="ECO:0000313" key="7">
    <source>
        <dbReference type="Proteomes" id="UP001500889"/>
    </source>
</evidence>
<dbReference type="PROSITE" id="PS51915">
    <property type="entry name" value="ZAD"/>
    <property type="match status" value="1"/>
</dbReference>
<evidence type="ECO:0000259" key="4">
    <source>
        <dbReference type="PROSITE" id="PS50157"/>
    </source>
</evidence>
<evidence type="ECO:0000256" key="2">
    <source>
        <dbReference type="PROSITE-ProRule" id="PRU01263"/>
    </source>
</evidence>
<reference evidence="6 7" key="1">
    <citation type="submission" date="2024-02" db="EMBL/GenBank/DDBJ databases">
        <title>A chromosome-level genome assembly of Drosophila madeirensis, a fruit fly species endemic to Madeira island.</title>
        <authorList>
            <person name="Tomihara K."/>
            <person name="Llopart A."/>
            <person name="Yamamoto D."/>
        </authorList>
    </citation>
    <scope>NUCLEOTIDE SEQUENCE [LARGE SCALE GENOMIC DNA]</scope>
    <source>
        <strain evidence="6 7">RF1</strain>
    </source>
</reference>
<dbReference type="Proteomes" id="UP001500889">
    <property type="component" value="Chromosome J"/>
</dbReference>
<feature type="binding site" evidence="2">
    <location>
        <position position="63"/>
    </location>
    <ligand>
        <name>Zn(2+)</name>
        <dbReference type="ChEBI" id="CHEBI:29105"/>
    </ligand>
</feature>
<evidence type="ECO:0000313" key="6">
    <source>
        <dbReference type="EMBL" id="BFF97009.1"/>
    </source>
</evidence>
<organism evidence="6 7">
    <name type="scientific">Drosophila madeirensis</name>
    <name type="common">Fruit fly</name>
    <dbReference type="NCBI Taxonomy" id="30013"/>
    <lineage>
        <taxon>Eukaryota</taxon>
        <taxon>Metazoa</taxon>
        <taxon>Ecdysozoa</taxon>
        <taxon>Arthropoda</taxon>
        <taxon>Hexapoda</taxon>
        <taxon>Insecta</taxon>
        <taxon>Pterygota</taxon>
        <taxon>Neoptera</taxon>
        <taxon>Endopterygota</taxon>
        <taxon>Diptera</taxon>
        <taxon>Brachycera</taxon>
        <taxon>Muscomorpha</taxon>
        <taxon>Ephydroidea</taxon>
        <taxon>Drosophilidae</taxon>
        <taxon>Drosophila</taxon>
        <taxon>Sophophora</taxon>
    </lineage>
</organism>
<dbReference type="GO" id="GO:0008270">
    <property type="term" value="F:zinc ion binding"/>
    <property type="evidence" value="ECO:0007669"/>
    <property type="project" value="UniProtKB-UniRule"/>
</dbReference>
<keyword evidence="2" id="KW-0862">Zinc</keyword>
<dbReference type="GO" id="GO:0005634">
    <property type="term" value="C:nucleus"/>
    <property type="evidence" value="ECO:0007669"/>
    <property type="project" value="InterPro"/>
</dbReference>
<gene>
    <name evidence="6" type="ORF">DMAD_05508</name>
</gene>
<dbReference type="InterPro" id="IPR013087">
    <property type="entry name" value="Znf_C2H2_type"/>
</dbReference>
<dbReference type="PROSITE" id="PS50157">
    <property type="entry name" value="ZINC_FINGER_C2H2_2"/>
    <property type="match status" value="1"/>
</dbReference>
<feature type="region of interest" description="Disordered" evidence="3">
    <location>
        <begin position="87"/>
        <end position="109"/>
    </location>
</feature>
<feature type="domain" description="ZAD" evidence="5">
    <location>
        <begin position="6"/>
        <end position="90"/>
    </location>
</feature>
<proteinExistence type="predicted"/>
<dbReference type="AlphaFoldDB" id="A0AAU9FM80"/>
<dbReference type="Pfam" id="PF07776">
    <property type="entry name" value="zf-AD"/>
    <property type="match status" value="1"/>
</dbReference>
<dbReference type="PROSITE" id="PS00028">
    <property type="entry name" value="ZINC_FINGER_C2H2_1"/>
    <property type="match status" value="1"/>
</dbReference>
<keyword evidence="2" id="KW-0479">Metal-binding</keyword>
<name>A0AAU9FM80_DROMD</name>
<dbReference type="SMART" id="SM00868">
    <property type="entry name" value="zf-AD"/>
    <property type="match status" value="1"/>
</dbReference>
<dbReference type="InterPro" id="IPR012934">
    <property type="entry name" value="Znf_AD"/>
</dbReference>